<dbReference type="RefSeq" id="XP_008605888.1">
    <property type="nucleotide sequence ID" value="XM_008607666.1"/>
</dbReference>
<evidence type="ECO:0000313" key="3">
    <source>
        <dbReference type="Proteomes" id="UP000030762"/>
    </source>
</evidence>
<reference evidence="2 3" key="1">
    <citation type="submission" date="2012-04" db="EMBL/GenBank/DDBJ databases">
        <title>The Genome Sequence of Saprolegnia declina VS20.</title>
        <authorList>
            <consortium name="The Broad Institute Genome Sequencing Platform"/>
            <person name="Russ C."/>
            <person name="Nusbaum C."/>
            <person name="Tyler B."/>
            <person name="van West P."/>
            <person name="Dieguez-Uribeondo J."/>
            <person name="de Bruijn I."/>
            <person name="Tripathy S."/>
            <person name="Jiang R."/>
            <person name="Young S.K."/>
            <person name="Zeng Q."/>
            <person name="Gargeya S."/>
            <person name="Fitzgerald M."/>
            <person name="Haas B."/>
            <person name="Abouelleil A."/>
            <person name="Alvarado L."/>
            <person name="Arachchi H.M."/>
            <person name="Berlin A."/>
            <person name="Chapman S.B."/>
            <person name="Goldberg J."/>
            <person name="Griggs A."/>
            <person name="Gujja S."/>
            <person name="Hansen M."/>
            <person name="Howarth C."/>
            <person name="Imamovic A."/>
            <person name="Larimer J."/>
            <person name="McCowen C."/>
            <person name="Montmayeur A."/>
            <person name="Murphy C."/>
            <person name="Neiman D."/>
            <person name="Pearson M."/>
            <person name="Priest M."/>
            <person name="Roberts A."/>
            <person name="Saif S."/>
            <person name="Shea T."/>
            <person name="Sisk P."/>
            <person name="Sykes S."/>
            <person name="Wortman J."/>
            <person name="Nusbaum C."/>
            <person name="Birren B."/>
        </authorList>
    </citation>
    <scope>NUCLEOTIDE SEQUENCE [LARGE SCALE GENOMIC DNA]</scope>
    <source>
        <strain evidence="2 3">VS20</strain>
    </source>
</reference>
<dbReference type="InParanoid" id="T0QSD5"/>
<keyword evidence="3" id="KW-1185">Reference proteome</keyword>
<feature type="transmembrane region" description="Helical" evidence="1">
    <location>
        <begin position="161"/>
        <end position="179"/>
    </location>
</feature>
<gene>
    <name evidence="2" type="ORF">SDRG_02100</name>
</gene>
<sequence length="1026" mass="114670">MTTLACYANTTACRKRDWAACGYGWLATAPVGVFWLVWLVYGLRCLQRHKATNSWFDVDKIHDPVAQGMAVALSQRRSASLRRSHLQRYMKFCAMSSEWLAFSYTPLVITFKVAGVSSDANVLFLLNVPSELINVVSTLVWGCLLLGLHVWKAWSRRRSPLILRFIHPLTFDVFYIPLISTLGRLGSCPEGFDHIVLPGGATCECVDRMGLFWALGLSGFVILYASALYFKMHVEPLARTTVFRFQTNFQIIMVMARTLNPIMSMLVSDLDAVAHPVIALALTLGFFFCVAFLLYYVYTTQPCIGSGRLPNNIRAVTFSSSCYTSLCALGFLLADKSITSLYYSLAPLPLVWVLAWHLNERRARLFHVPNLPIWDLLLERSVRSKTVGTIAALYVDAINLPASSFEGIIAQLEKIVKRSAPDELPCRAYALRALWFCHVKGFCLQKGTVGQQDDSAMVPFKLWYKDREAGASSHTLLQKQTKVHRITQLEDVAPHTTMMWTPPLEPRAGWRRVVFFLLDVSAQSLQSRTRTRTRMSIQMLSAATNYALVRLREKHWIVKVETSDAAVFSCTTLYNSALEVLAQSCAMGDVTAMQSTAVFLLQWYKAKYLRLSKLVYLHVLTTIVATSDARLVTHAALTLYRLVLDNVLPLDLWRQNTTHLNFFISALGHAAASTVLRCATVLNLVFQAAADDPRTNLFLLVTPASRATIHAALHRWHHVYDVSVLLEDLCIRLYNLEVAHQTKRKPSPIKRSRKTSFNNVLQWFGARKRSITNAMVDQAAVIVRSAESRMSRRSIARERGGESRLRIESRRLSAPLNNLMGLRPLVAHRSVKQSVGYFLSHVSSNGRRDNATCSPSSTKVAPAIVVAPKPPPPARCPSLRAVNFATIDATARTVVRLDRLTFVTPAIVAEINRRRGMRKQLLDLLRSAQSLQSEPNANSNNAVAPQARTRNLLDEALTKAGHLASSAPECAIADYVAHGLPPELLAFFDTHVAPRLLHATTPATAKTHVFTWLFAYAKQLVGLRRG</sequence>
<dbReference type="OrthoDB" id="70232at2759"/>
<protein>
    <submittedName>
        <fullName evidence="2">Uncharacterized protein</fullName>
    </submittedName>
</protein>
<evidence type="ECO:0000256" key="1">
    <source>
        <dbReference type="SAM" id="Phobius"/>
    </source>
</evidence>
<feature type="transmembrane region" description="Helical" evidence="1">
    <location>
        <begin position="273"/>
        <end position="295"/>
    </location>
</feature>
<dbReference type="Proteomes" id="UP000030762">
    <property type="component" value="Unassembled WGS sequence"/>
</dbReference>
<organism evidence="2 3">
    <name type="scientific">Saprolegnia diclina (strain VS20)</name>
    <dbReference type="NCBI Taxonomy" id="1156394"/>
    <lineage>
        <taxon>Eukaryota</taxon>
        <taxon>Sar</taxon>
        <taxon>Stramenopiles</taxon>
        <taxon>Oomycota</taxon>
        <taxon>Saprolegniomycetes</taxon>
        <taxon>Saprolegniales</taxon>
        <taxon>Saprolegniaceae</taxon>
        <taxon>Saprolegnia</taxon>
    </lineage>
</organism>
<feature type="transmembrane region" description="Helical" evidence="1">
    <location>
        <begin position="23"/>
        <end position="43"/>
    </location>
</feature>
<evidence type="ECO:0000313" key="2">
    <source>
        <dbReference type="EMBL" id="EQC41044.1"/>
    </source>
</evidence>
<accession>T0QSD5</accession>
<feature type="transmembrane region" description="Helical" evidence="1">
    <location>
        <begin position="211"/>
        <end position="230"/>
    </location>
</feature>
<keyword evidence="1" id="KW-0472">Membrane</keyword>
<dbReference type="EMBL" id="JH767135">
    <property type="protein sequence ID" value="EQC41044.1"/>
    <property type="molecule type" value="Genomic_DNA"/>
</dbReference>
<feature type="transmembrane region" description="Helical" evidence="1">
    <location>
        <begin position="315"/>
        <end position="334"/>
    </location>
</feature>
<dbReference type="VEuPathDB" id="FungiDB:SDRG_02100"/>
<feature type="transmembrane region" description="Helical" evidence="1">
    <location>
        <begin position="132"/>
        <end position="154"/>
    </location>
</feature>
<name>T0QSD5_SAPDV</name>
<dbReference type="eggNOG" id="ENOG502S7CD">
    <property type="taxonomic scope" value="Eukaryota"/>
</dbReference>
<feature type="transmembrane region" description="Helical" evidence="1">
    <location>
        <begin position="251"/>
        <end position="267"/>
    </location>
</feature>
<keyword evidence="1" id="KW-0812">Transmembrane</keyword>
<dbReference type="GeneID" id="19942827"/>
<dbReference type="AlphaFoldDB" id="T0QSD5"/>
<keyword evidence="1" id="KW-1133">Transmembrane helix</keyword>
<proteinExistence type="predicted"/>